<dbReference type="Pfam" id="PF01207">
    <property type="entry name" value="Dus"/>
    <property type="match status" value="1"/>
</dbReference>
<evidence type="ECO:0000256" key="3">
    <source>
        <dbReference type="ARBA" id="ARBA00022555"/>
    </source>
</evidence>
<evidence type="ECO:0000256" key="1">
    <source>
        <dbReference type="ARBA" id="ARBA00001917"/>
    </source>
</evidence>
<dbReference type="PROSITE" id="PS01136">
    <property type="entry name" value="UPF0034"/>
    <property type="match status" value="1"/>
</dbReference>
<dbReference type="RefSeq" id="WP_188906624.1">
    <property type="nucleotide sequence ID" value="NZ_BMIQ01000001.1"/>
</dbReference>
<feature type="active site" description="Proton donor" evidence="13">
    <location>
        <position position="114"/>
    </location>
</feature>
<keyword evidence="8" id="KW-0694">RNA-binding</keyword>
<dbReference type="Gene3D" id="1.10.1200.80">
    <property type="entry name" value="Putative flavin oxidoreducatase, domain 2"/>
    <property type="match status" value="1"/>
</dbReference>
<keyword evidence="7" id="KW-0521">NADP</keyword>
<organism evidence="16 17">
    <name type="scientific">Aureimonas endophytica</name>
    <dbReference type="NCBI Taxonomy" id="2027858"/>
    <lineage>
        <taxon>Bacteria</taxon>
        <taxon>Pseudomonadati</taxon>
        <taxon>Pseudomonadota</taxon>
        <taxon>Alphaproteobacteria</taxon>
        <taxon>Hyphomicrobiales</taxon>
        <taxon>Aurantimonadaceae</taxon>
        <taxon>Aureimonas</taxon>
    </lineage>
</organism>
<keyword evidence="9 12" id="KW-0560">Oxidoreductase</keyword>
<accession>A0A916ZCV9</accession>
<evidence type="ECO:0000256" key="11">
    <source>
        <dbReference type="ARBA" id="ARBA00048802"/>
    </source>
</evidence>
<dbReference type="PIRSF" id="PIRSF006621">
    <property type="entry name" value="Dus"/>
    <property type="match status" value="1"/>
</dbReference>
<comment type="catalytic activity">
    <reaction evidence="11">
        <text>a 5,6-dihydrouridine in tRNA + NAD(+) = a uridine in tRNA + NADH + H(+)</text>
        <dbReference type="Rhea" id="RHEA:54452"/>
        <dbReference type="Rhea" id="RHEA-COMP:13339"/>
        <dbReference type="Rhea" id="RHEA-COMP:13887"/>
        <dbReference type="ChEBI" id="CHEBI:15378"/>
        <dbReference type="ChEBI" id="CHEBI:57540"/>
        <dbReference type="ChEBI" id="CHEBI:57945"/>
        <dbReference type="ChEBI" id="CHEBI:65315"/>
        <dbReference type="ChEBI" id="CHEBI:74443"/>
    </reaction>
</comment>
<keyword evidence="4 12" id="KW-0285">Flavoprotein</keyword>
<proteinExistence type="inferred from homology"/>
<dbReference type="PANTHER" id="PTHR45846:SF1">
    <property type="entry name" value="TRNA-DIHYDROURIDINE(47) SYNTHASE [NAD(P)(+)]-LIKE"/>
    <property type="match status" value="1"/>
</dbReference>
<evidence type="ECO:0000256" key="6">
    <source>
        <dbReference type="ARBA" id="ARBA00022694"/>
    </source>
</evidence>
<dbReference type="InterPro" id="IPR024036">
    <property type="entry name" value="tRNA-dHydroUridine_Synthase_C"/>
</dbReference>
<keyword evidence="14" id="KW-0547">Nucleotide-binding</keyword>
<evidence type="ECO:0000256" key="5">
    <source>
        <dbReference type="ARBA" id="ARBA00022643"/>
    </source>
</evidence>
<comment type="cofactor">
    <cofactor evidence="1 12 14">
        <name>FMN</name>
        <dbReference type="ChEBI" id="CHEBI:58210"/>
    </cofactor>
</comment>
<feature type="domain" description="DUS-like FMN-binding" evidence="15">
    <location>
        <begin position="29"/>
        <end position="311"/>
    </location>
</feature>
<evidence type="ECO:0000256" key="7">
    <source>
        <dbReference type="ARBA" id="ARBA00022857"/>
    </source>
</evidence>
<protein>
    <recommendedName>
        <fullName evidence="12">tRNA-dihydrouridine synthase</fullName>
        <ecNumber evidence="12">1.3.1.-</ecNumber>
    </recommendedName>
</protein>
<dbReference type="Gene3D" id="3.20.20.70">
    <property type="entry name" value="Aldolase class I"/>
    <property type="match status" value="1"/>
</dbReference>
<evidence type="ECO:0000256" key="12">
    <source>
        <dbReference type="PIRNR" id="PIRNR006621"/>
    </source>
</evidence>
<dbReference type="InterPro" id="IPR013785">
    <property type="entry name" value="Aldolase_TIM"/>
</dbReference>
<evidence type="ECO:0000313" key="17">
    <source>
        <dbReference type="Proteomes" id="UP000644699"/>
    </source>
</evidence>
<evidence type="ECO:0000313" key="16">
    <source>
        <dbReference type="EMBL" id="GGD89170.1"/>
    </source>
</evidence>
<dbReference type="InterPro" id="IPR035587">
    <property type="entry name" value="DUS-like_FMN-bd"/>
</dbReference>
<dbReference type="NCBIfam" id="TIGR00737">
    <property type="entry name" value="nifR3_yhdG"/>
    <property type="match status" value="1"/>
</dbReference>
<reference evidence="16" key="2">
    <citation type="submission" date="2020-09" db="EMBL/GenBank/DDBJ databases">
        <authorList>
            <person name="Sun Q."/>
            <person name="Zhou Y."/>
        </authorList>
    </citation>
    <scope>NUCLEOTIDE SEQUENCE</scope>
    <source>
        <strain evidence="16">CGMCC 1.15367</strain>
    </source>
</reference>
<name>A0A916ZCV9_9HYPH</name>
<dbReference type="CDD" id="cd02801">
    <property type="entry name" value="DUS_like_FMN"/>
    <property type="match status" value="1"/>
</dbReference>
<evidence type="ECO:0000256" key="9">
    <source>
        <dbReference type="ARBA" id="ARBA00023002"/>
    </source>
</evidence>
<comment type="catalytic activity">
    <reaction evidence="10">
        <text>a 5,6-dihydrouridine in tRNA + NADP(+) = a uridine in tRNA + NADPH + H(+)</text>
        <dbReference type="Rhea" id="RHEA:23624"/>
        <dbReference type="Rhea" id="RHEA-COMP:13339"/>
        <dbReference type="Rhea" id="RHEA-COMP:13887"/>
        <dbReference type="ChEBI" id="CHEBI:15378"/>
        <dbReference type="ChEBI" id="CHEBI:57783"/>
        <dbReference type="ChEBI" id="CHEBI:58349"/>
        <dbReference type="ChEBI" id="CHEBI:65315"/>
        <dbReference type="ChEBI" id="CHEBI:74443"/>
    </reaction>
</comment>
<dbReference type="SUPFAM" id="SSF51395">
    <property type="entry name" value="FMN-linked oxidoreductases"/>
    <property type="match status" value="1"/>
</dbReference>
<dbReference type="InterPro" id="IPR018517">
    <property type="entry name" value="tRNA_hU_synthase_CS"/>
</dbReference>
<dbReference type="InterPro" id="IPR004652">
    <property type="entry name" value="DusB-like"/>
</dbReference>
<sequence length="349" mass="36950">MPRVSRPADRSLAEPLAVASLRLPNRVFLAPLSGISDVPFRRLARRFGAGSVVSEMVASAELVKNHPESLLRAMRDGMGAHIVQLAGRDPVWMRAAAERLADLGADAIDINMGCPAKKVVGGLSGSALMREPELALAIVEATVAGAGSVPVTLKMRLGWDEQSINAPAIAARAEAAGIRMIAVHGRTRMQFYSGRADWPAIAAVKTAVSVPLVANGDLTRPDEAQAMLRLSGADALMIGRGAQGRPWLPGLVAGAVGRADLEAVSLSDLICEHYEAMLEHYGQEVGAKAARKHLGWYLDRLEPGASPARTELLSTDDPALVPRLVRRRFAGLSAADAEFSAAVSRREAA</sequence>
<keyword evidence="3" id="KW-0820">tRNA-binding</keyword>
<feature type="binding site" evidence="14">
    <location>
        <begin position="239"/>
        <end position="240"/>
    </location>
    <ligand>
        <name>FMN</name>
        <dbReference type="ChEBI" id="CHEBI:58210"/>
    </ligand>
</feature>
<evidence type="ECO:0000256" key="4">
    <source>
        <dbReference type="ARBA" id="ARBA00022630"/>
    </source>
</evidence>
<dbReference type="Proteomes" id="UP000644699">
    <property type="component" value="Unassembled WGS sequence"/>
</dbReference>
<gene>
    <name evidence="16" type="primary">nifR</name>
    <name evidence="16" type="ORF">GCM10011390_04920</name>
</gene>
<evidence type="ECO:0000256" key="2">
    <source>
        <dbReference type="ARBA" id="ARBA00002790"/>
    </source>
</evidence>
<evidence type="ECO:0000256" key="13">
    <source>
        <dbReference type="PIRSR" id="PIRSR006621-1"/>
    </source>
</evidence>
<dbReference type="GO" id="GO:0017150">
    <property type="term" value="F:tRNA dihydrouridine synthase activity"/>
    <property type="evidence" value="ECO:0007669"/>
    <property type="project" value="InterPro"/>
</dbReference>
<evidence type="ECO:0000256" key="14">
    <source>
        <dbReference type="PIRSR" id="PIRSR006621-2"/>
    </source>
</evidence>
<keyword evidence="6 12" id="KW-0819">tRNA processing</keyword>
<evidence type="ECO:0000256" key="10">
    <source>
        <dbReference type="ARBA" id="ARBA00048205"/>
    </source>
</evidence>
<comment type="similarity">
    <text evidence="12">Belongs to the dus family.</text>
</comment>
<feature type="binding site" evidence="14">
    <location>
        <position position="84"/>
    </location>
    <ligand>
        <name>FMN</name>
        <dbReference type="ChEBI" id="CHEBI:58210"/>
    </ligand>
</feature>
<comment type="function">
    <text evidence="2 12">Catalyzes the synthesis of 5,6-dihydrouridine (D), a modified base found in the D-loop of most tRNAs, via the reduction of the C5-C6 double bond in target uridines.</text>
</comment>
<comment type="caution">
    <text evidence="16">The sequence shown here is derived from an EMBL/GenBank/DDBJ whole genome shotgun (WGS) entry which is preliminary data.</text>
</comment>
<evidence type="ECO:0000256" key="8">
    <source>
        <dbReference type="ARBA" id="ARBA00022884"/>
    </source>
</evidence>
<dbReference type="InterPro" id="IPR001269">
    <property type="entry name" value="DUS_fam"/>
</dbReference>
<reference evidence="16" key="1">
    <citation type="journal article" date="2014" name="Int. J. Syst. Evol. Microbiol.">
        <title>Complete genome sequence of Corynebacterium casei LMG S-19264T (=DSM 44701T), isolated from a smear-ripened cheese.</title>
        <authorList>
            <consortium name="US DOE Joint Genome Institute (JGI-PGF)"/>
            <person name="Walter F."/>
            <person name="Albersmeier A."/>
            <person name="Kalinowski J."/>
            <person name="Ruckert C."/>
        </authorList>
    </citation>
    <scope>NUCLEOTIDE SEQUENCE</scope>
    <source>
        <strain evidence="16">CGMCC 1.15367</strain>
    </source>
</reference>
<dbReference type="PANTHER" id="PTHR45846">
    <property type="entry name" value="TRNA-DIHYDROURIDINE(47) SYNTHASE [NAD(P)(+)]-LIKE"/>
    <property type="match status" value="1"/>
</dbReference>
<dbReference type="GO" id="GO:0000049">
    <property type="term" value="F:tRNA binding"/>
    <property type="evidence" value="ECO:0007669"/>
    <property type="project" value="UniProtKB-KW"/>
</dbReference>
<evidence type="ECO:0000259" key="15">
    <source>
        <dbReference type="Pfam" id="PF01207"/>
    </source>
</evidence>
<dbReference type="AlphaFoldDB" id="A0A916ZCV9"/>
<keyword evidence="17" id="KW-1185">Reference proteome</keyword>
<feature type="binding site" evidence="14">
    <location>
        <position position="184"/>
    </location>
    <ligand>
        <name>FMN</name>
        <dbReference type="ChEBI" id="CHEBI:58210"/>
    </ligand>
</feature>
<dbReference type="EMBL" id="BMIQ01000001">
    <property type="protein sequence ID" value="GGD89170.1"/>
    <property type="molecule type" value="Genomic_DNA"/>
</dbReference>
<keyword evidence="5 12" id="KW-0288">FMN</keyword>
<dbReference type="EC" id="1.3.1.-" evidence="12"/>
<dbReference type="GO" id="GO:0050660">
    <property type="term" value="F:flavin adenine dinucleotide binding"/>
    <property type="evidence" value="ECO:0007669"/>
    <property type="project" value="InterPro"/>
</dbReference>
<feature type="binding site" evidence="14">
    <location>
        <position position="154"/>
    </location>
    <ligand>
        <name>FMN</name>
        <dbReference type="ChEBI" id="CHEBI:58210"/>
    </ligand>
</feature>